<comment type="caution">
    <text evidence="1">The sequence shown here is derived from an EMBL/GenBank/DDBJ whole genome shotgun (WGS) entry which is preliminary data.</text>
</comment>
<protein>
    <submittedName>
        <fullName evidence="1">Uncharacterized protein</fullName>
    </submittedName>
</protein>
<proteinExistence type="predicted"/>
<organism evidence="1 2">
    <name type="scientific">Hyalomma asiaticum</name>
    <name type="common">Tick</name>
    <dbReference type="NCBI Taxonomy" id="266040"/>
    <lineage>
        <taxon>Eukaryota</taxon>
        <taxon>Metazoa</taxon>
        <taxon>Ecdysozoa</taxon>
        <taxon>Arthropoda</taxon>
        <taxon>Chelicerata</taxon>
        <taxon>Arachnida</taxon>
        <taxon>Acari</taxon>
        <taxon>Parasitiformes</taxon>
        <taxon>Ixodida</taxon>
        <taxon>Ixodoidea</taxon>
        <taxon>Ixodidae</taxon>
        <taxon>Hyalomminae</taxon>
        <taxon>Hyalomma</taxon>
    </lineage>
</organism>
<gene>
    <name evidence="1" type="ORF">HPB50_025018</name>
</gene>
<sequence length="72" mass="7614">MSPLLYKLADCGVCGAVHVYDLETSVACTSDWGEGEASTNRRRTKGWLGPGHATATACGKVLKRLFSPATTV</sequence>
<keyword evidence="2" id="KW-1185">Reference proteome</keyword>
<evidence type="ECO:0000313" key="1">
    <source>
        <dbReference type="EMBL" id="KAH6929224.1"/>
    </source>
</evidence>
<name>A0ACB7S651_HYAAI</name>
<dbReference type="EMBL" id="CM023486">
    <property type="protein sequence ID" value="KAH6929224.1"/>
    <property type="molecule type" value="Genomic_DNA"/>
</dbReference>
<dbReference type="Proteomes" id="UP000821845">
    <property type="component" value="Chromosome 6"/>
</dbReference>
<evidence type="ECO:0000313" key="2">
    <source>
        <dbReference type="Proteomes" id="UP000821845"/>
    </source>
</evidence>
<accession>A0ACB7S651</accession>
<reference evidence="1" key="1">
    <citation type="submission" date="2020-05" db="EMBL/GenBank/DDBJ databases">
        <title>Large-scale comparative analyses of tick genomes elucidate their genetic diversity and vector capacities.</title>
        <authorList>
            <person name="Jia N."/>
            <person name="Wang J."/>
            <person name="Shi W."/>
            <person name="Du L."/>
            <person name="Sun Y."/>
            <person name="Zhan W."/>
            <person name="Jiang J."/>
            <person name="Wang Q."/>
            <person name="Zhang B."/>
            <person name="Ji P."/>
            <person name="Sakyi L.B."/>
            <person name="Cui X."/>
            <person name="Yuan T."/>
            <person name="Jiang B."/>
            <person name="Yang W."/>
            <person name="Lam T.T.-Y."/>
            <person name="Chang Q."/>
            <person name="Ding S."/>
            <person name="Wang X."/>
            <person name="Zhu J."/>
            <person name="Ruan X."/>
            <person name="Zhao L."/>
            <person name="Wei J."/>
            <person name="Que T."/>
            <person name="Du C."/>
            <person name="Cheng J."/>
            <person name="Dai P."/>
            <person name="Han X."/>
            <person name="Huang E."/>
            <person name="Gao Y."/>
            <person name="Liu J."/>
            <person name="Shao H."/>
            <person name="Ye R."/>
            <person name="Li L."/>
            <person name="Wei W."/>
            <person name="Wang X."/>
            <person name="Wang C."/>
            <person name="Yang T."/>
            <person name="Huo Q."/>
            <person name="Li W."/>
            <person name="Guo W."/>
            <person name="Chen H."/>
            <person name="Zhou L."/>
            <person name="Ni X."/>
            <person name="Tian J."/>
            <person name="Zhou Y."/>
            <person name="Sheng Y."/>
            <person name="Liu T."/>
            <person name="Pan Y."/>
            <person name="Xia L."/>
            <person name="Li J."/>
            <person name="Zhao F."/>
            <person name="Cao W."/>
        </authorList>
    </citation>
    <scope>NUCLEOTIDE SEQUENCE</scope>
    <source>
        <strain evidence="1">Hyas-2018</strain>
    </source>
</reference>